<dbReference type="EMBL" id="JADFUA010000001">
    <property type="protein sequence ID" value="MBE9608160.1"/>
    <property type="molecule type" value="Genomic_DNA"/>
</dbReference>
<evidence type="ECO:0000256" key="5">
    <source>
        <dbReference type="ARBA" id="ARBA00022691"/>
    </source>
</evidence>
<dbReference type="Proteomes" id="UP000604481">
    <property type="component" value="Unassembled WGS sequence"/>
</dbReference>
<keyword evidence="5 6" id="KW-0949">S-adenosyl-L-methionine</keyword>
<dbReference type="PANTHER" id="PTHR13393:SF0">
    <property type="entry name" value="RNA N6-ADENOSINE-METHYLTRANSFERASE METTL16"/>
    <property type="match status" value="1"/>
</dbReference>
<comment type="catalytic activity">
    <reaction evidence="6">
        <text>adenosine(1618) in 23S rRNA + S-adenosyl-L-methionine = N(6)-methyladenosine(1618) in 23S rRNA + S-adenosyl-L-homocysteine + H(+)</text>
        <dbReference type="Rhea" id="RHEA:16497"/>
        <dbReference type="Rhea" id="RHEA-COMP:10229"/>
        <dbReference type="Rhea" id="RHEA-COMP:10231"/>
        <dbReference type="ChEBI" id="CHEBI:15378"/>
        <dbReference type="ChEBI" id="CHEBI:57856"/>
        <dbReference type="ChEBI" id="CHEBI:59789"/>
        <dbReference type="ChEBI" id="CHEBI:74411"/>
        <dbReference type="ChEBI" id="CHEBI:74449"/>
        <dbReference type="EC" id="2.1.1.181"/>
    </reaction>
</comment>
<dbReference type="PIRSF" id="PIRSF029038">
    <property type="entry name" value="Mtase_YbiN_prd"/>
    <property type="match status" value="1"/>
</dbReference>
<evidence type="ECO:0000256" key="6">
    <source>
        <dbReference type="HAMAP-Rule" id="MF_01848"/>
    </source>
</evidence>
<keyword evidence="1 6" id="KW-0963">Cytoplasm</keyword>
<name>A0A8J7FH91_9NEIS</name>
<gene>
    <name evidence="6 7" type="primary">rlmF</name>
    <name evidence="7" type="ORF">INR99_02250</name>
</gene>
<keyword evidence="2 6" id="KW-0698">rRNA processing</keyword>
<keyword evidence="4 6" id="KW-0808">Transferase</keyword>
<comment type="similarity">
    <text evidence="6">Belongs to the methyltransferase superfamily. METTL16/RlmF family.</text>
</comment>
<dbReference type="PANTHER" id="PTHR13393">
    <property type="entry name" value="SAM-DEPENDENT METHYLTRANSFERASE"/>
    <property type="match status" value="1"/>
</dbReference>
<dbReference type="InterPro" id="IPR010286">
    <property type="entry name" value="METTL16/RlmF"/>
</dbReference>
<dbReference type="Pfam" id="PF05971">
    <property type="entry name" value="Methyltransf_10"/>
    <property type="match status" value="1"/>
</dbReference>
<evidence type="ECO:0000313" key="8">
    <source>
        <dbReference type="Proteomes" id="UP000604481"/>
    </source>
</evidence>
<dbReference type="InterPro" id="IPR029063">
    <property type="entry name" value="SAM-dependent_MTases_sf"/>
</dbReference>
<accession>A0A8J7FH91</accession>
<dbReference type="GO" id="GO:0052907">
    <property type="term" value="F:23S rRNA (adenine(1618)-N(6))-methyltransferase activity"/>
    <property type="evidence" value="ECO:0007669"/>
    <property type="project" value="UniProtKB-EC"/>
</dbReference>
<proteinExistence type="inferred from homology"/>
<dbReference type="NCBIfam" id="NF008725">
    <property type="entry name" value="PRK11727.1"/>
    <property type="match status" value="1"/>
</dbReference>
<comment type="function">
    <text evidence="6">Specifically methylates the adenine in position 1618 of 23S rRNA.</text>
</comment>
<dbReference type="EC" id="2.1.1.181" evidence="6"/>
<dbReference type="Gene3D" id="3.40.50.150">
    <property type="entry name" value="Vaccinia Virus protein VP39"/>
    <property type="match status" value="1"/>
</dbReference>
<comment type="subcellular location">
    <subcellularLocation>
        <location evidence="6">Cytoplasm</location>
    </subcellularLocation>
</comment>
<keyword evidence="3 6" id="KW-0489">Methyltransferase</keyword>
<sequence>MSTPSPAGKPGLHPRNPHQGRYDFAALTQAVPELARCVKRNPLGEPTIDFANPVAVKLLNRALLALHYGITRWDIPPGYLCPPIPGRADYLCHLADLLAGDFAGTWPQSEAVRGLDIGVGANAIYPMLGRALYGWEFAGADIDVPALENAAKIFANNPALAGGLDCRLQRDPQAIFRHIIRCGERFDFTLCNPPFHRSEAEATAGSERKWNNLAKAGQHPGKPVRGKPLLNFAGLARELWCPGGEAAFIRRMIAESRQFARQCLWFTTLVARSENLPGLKQALRATPAVEVRVIDMAQGQKSSRILAWTFHDQAARREWAARHWSAQM</sequence>
<protein>
    <recommendedName>
        <fullName evidence="6">Ribosomal RNA large subunit methyltransferase F</fullName>
        <ecNumber evidence="6">2.1.1.181</ecNumber>
    </recommendedName>
    <alternativeName>
        <fullName evidence="6">23S rRNA mA1618 methyltransferase</fullName>
    </alternativeName>
    <alternativeName>
        <fullName evidence="6">rRNA adenine N-6-methyltransferase</fullName>
    </alternativeName>
</protein>
<reference evidence="7 8" key="1">
    <citation type="submission" date="2020-10" db="EMBL/GenBank/DDBJ databases">
        <title>The genome sequence of Chitinilyticum litopenaei 4Y14.</title>
        <authorList>
            <person name="Liu Y."/>
        </authorList>
    </citation>
    <scope>NUCLEOTIDE SEQUENCE [LARGE SCALE GENOMIC DNA]</scope>
    <source>
        <strain evidence="7 8">4Y14</strain>
    </source>
</reference>
<dbReference type="RefSeq" id="WP_194114660.1">
    <property type="nucleotide sequence ID" value="NZ_JADFUA010000001.1"/>
</dbReference>
<dbReference type="GO" id="GO:0070475">
    <property type="term" value="P:rRNA base methylation"/>
    <property type="evidence" value="ECO:0007669"/>
    <property type="project" value="TreeGrafter"/>
</dbReference>
<evidence type="ECO:0000256" key="1">
    <source>
        <dbReference type="ARBA" id="ARBA00022490"/>
    </source>
</evidence>
<dbReference type="InterPro" id="IPR016909">
    <property type="entry name" value="rRNA_lsu_MeTfrase_F"/>
</dbReference>
<dbReference type="SUPFAM" id="SSF53335">
    <property type="entry name" value="S-adenosyl-L-methionine-dependent methyltransferases"/>
    <property type="match status" value="1"/>
</dbReference>
<keyword evidence="8" id="KW-1185">Reference proteome</keyword>
<evidence type="ECO:0000256" key="3">
    <source>
        <dbReference type="ARBA" id="ARBA00022603"/>
    </source>
</evidence>
<evidence type="ECO:0000313" key="7">
    <source>
        <dbReference type="EMBL" id="MBE9608160.1"/>
    </source>
</evidence>
<evidence type="ECO:0000256" key="2">
    <source>
        <dbReference type="ARBA" id="ARBA00022552"/>
    </source>
</evidence>
<evidence type="ECO:0000256" key="4">
    <source>
        <dbReference type="ARBA" id="ARBA00022679"/>
    </source>
</evidence>
<organism evidence="7 8">
    <name type="scientific">Chitinilyticum piscinae</name>
    <dbReference type="NCBI Taxonomy" id="2866724"/>
    <lineage>
        <taxon>Bacteria</taxon>
        <taxon>Pseudomonadati</taxon>
        <taxon>Pseudomonadota</taxon>
        <taxon>Betaproteobacteria</taxon>
        <taxon>Neisseriales</taxon>
        <taxon>Chitinibacteraceae</taxon>
        <taxon>Chitinilyticum</taxon>
    </lineage>
</organism>
<dbReference type="HAMAP" id="MF_01848">
    <property type="entry name" value="23SrRNA_methyltr_F"/>
    <property type="match status" value="1"/>
</dbReference>
<dbReference type="GO" id="GO:0005737">
    <property type="term" value="C:cytoplasm"/>
    <property type="evidence" value="ECO:0007669"/>
    <property type="project" value="UniProtKB-SubCell"/>
</dbReference>
<dbReference type="AlphaFoldDB" id="A0A8J7FH91"/>
<comment type="caution">
    <text evidence="7">The sequence shown here is derived from an EMBL/GenBank/DDBJ whole genome shotgun (WGS) entry which is preliminary data.</text>
</comment>